<evidence type="ECO:0000313" key="1">
    <source>
        <dbReference type="EMBL" id="MFB2892694.1"/>
    </source>
</evidence>
<sequence length="48" mass="5213">MIEGRFDEEGKLLFEIGLVAADGEIIITDALLDTGFTGWVAINSQDLD</sequence>
<name>A0ABV4XLX0_9CYAN</name>
<organism evidence="1 2">
    <name type="scientific">Floridaenema flaviceps BLCC-F50</name>
    <dbReference type="NCBI Taxonomy" id="3153642"/>
    <lineage>
        <taxon>Bacteria</taxon>
        <taxon>Bacillati</taxon>
        <taxon>Cyanobacteriota</taxon>
        <taxon>Cyanophyceae</taxon>
        <taxon>Oscillatoriophycideae</taxon>
        <taxon>Aerosakkonematales</taxon>
        <taxon>Aerosakkonemataceae</taxon>
        <taxon>Floridanema</taxon>
        <taxon>Floridanema flaviceps</taxon>
    </lineage>
</organism>
<protein>
    <submittedName>
        <fullName evidence="1">Uncharacterized protein</fullName>
    </submittedName>
</protein>
<dbReference type="RefSeq" id="WP_413262366.1">
    <property type="nucleotide sequence ID" value="NZ_JBHFNR010000047.1"/>
</dbReference>
<accession>A0ABV4XLX0</accession>
<comment type="caution">
    <text evidence="1">The sequence shown here is derived from an EMBL/GenBank/DDBJ whole genome shotgun (WGS) entry which is preliminary data.</text>
</comment>
<dbReference type="EMBL" id="JBHFNR010000047">
    <property type="protein sequence ID" value="MFB2892694.1"/>
    <property type="molecule type" value="Genomic_DNA"/>
</dbReference>
<gene>
    <name evidence="1" type="ORF">ACE1CI_07095</name>
</gene>
<proteinExistence type="predicted"/>
<dbReference type="Proteomes" id="UP001576784">
    <property type="component" value="Unassembled WGS sequence"/>
</dbReference>
<evidence type="ECO:0000313" key="2">
    <source>
        <dbReference type="Proteomes" id="UP001576784"/>
    </source>
</evidence>
<keyword evidence="2" id="KW-1185">Reference proteome</keyword>
<reference evidence="1 2" key="1">
    <citation type="submission" date="2024-09" db="EMBL/GenBank/DDBJ databases">
        <title>Floridaenema gen nov. (Aerosakkonemataceae, Aerosakkonematales ord. nov., Cyanobacteria) from benthic tropical and subtropical fresh waters, with the description of four new species.</title>
        <authorList>
            <person name="Moretto J.A."/>
            <person name="Berthold D.E."/>
            <person name="Lefler F.W."/>
            <person name="Huang I.-S."/>
            <person name="Laughinghouse H. IV."/>
        </authorList>
    </citation>
    <scope>NUCLEOTIDE SEQUENCE [LARGE SCALE GENOMIC DNA]</scope>
    <source>
        <strain evidence="1 2">BLCC-F50</strain>
    </source>
</reference>